<evidence type="ECO:0000313" key="4">
    <source>
        <dbReference type="Proteomes" id="UP000184330"/>
    </source>
</evidence>
<evidence type="ECO:0000259" key="2">
    <source>
        <dbReference type="PROSITE" id="PS50097"/>
    </source>
</evidence>
<dbReference type="SUPFAM" id="SSF54695">
    <property type="entry name" value="POZ domain"/>
    <property type="match status" value="1"/>
</dbReference>
<reference evidence="3 4" key="1">
    <citation type="submission" date="2016-03" db="EMBL/GenBank/DDBJ databases">
        <authorList>
            <person name="Ploux O."/>
        </authorList>
    </citation>
    <scope>NUCLEOTIDE SEQUENCE [LARGE SCALE GENOMIC DNA]</scope>
    <source>
        <strain evidence="3 4">UAMH 11012</strain>
    </source>
</reference>
<dbReference type="InterPro" id="IPR011333">
    <property type="entry name" value="SKP1/BTB/POZ_sf"/>
</dbReference>
<dbReference type="EMBL" id="FJOG01000001">
    <property type="protein sequence ID" value="CZR51181.1"/>
    <property type="molecule type" value="Genomic_DNA"/>
</dbReference>
<feature type="region of interest" description="Disordered" evidence="1">
    <location>
        <begin position="1"/>
        <end position="30"/>
    </location>
</feature>
<proteinExistence type="predicted"/>
<dbReference type="PANTHER" id="PTHR47843">
    <property type="entry name" value="BTB DOMAIN-CONTAINING PROTEIN-RELATED"/>
    <property type="match status" value="1"/>
</dbReference>
<dbReference type="CDD" id="cd18186">
    <property type="entry name" value="BTB_POZ_ZBTB_KLHL-like"/>
    <property type="match status" value="1"/>
</dbReference>
<dbReference type="Pfam" id="PF00651">
    <property type="entry name" value="BTB"/>
    <property type="match status" value="1"/>
</dbReference>
<feature type="compositionally biased region" description="Basic and acidic residues" evidence="1">
    <location>
        <begin position="11"/>
        <end position="30"/>
    </location>
</feature>
<accession>A0A1L7WEI5</accession>
<sequence length="263" mass="30592">MSQEPVVEINSVEKGEAKVENSQDTPSVDKSKLPQEFQLQFLKEPDAFVKFFIGKEEKTFTVHREIACKVPVFAKAFESEFIEGQMQTYRLDNVCENLFRLLMHFLYRDDLPAMQLKKGWKEWSEDNDLATSLAKEEDRNLVDLWILGDRLCYPPIQDCTLKTMKSMLDDDGWYYSTLEYVHTSTTKGSRLREWYFEQASSDYSVKEILLLRGDIPDEILLDLVTYPAENVEEKGKGGEYSDYEGSITLSNFLSDDDRSRCSW</sequence>
<dbReference type="OrthoDB" id="194443at2759"/>
<evidence type="ECO:0000256" key="1">
    <source>
        <dbReference type="SAM" id="MobiDB-lite"/>
    </source>
</evidence>
<organism evidence="3 4">
    <name type="scientific">Phialocephala subalpina</name>
    <dbReference type="NCBI Taxonomy" id="576137"/>
    <lineage>
        <taxon>Eukaryota</taxon>
        <taxon>Fungi</taxon>
        <taxon>Dikarya</taxon>
        <taxon>Ascomycota</taxon>
        <taxon>Pezizomycotina</taxon>
        <taxon>Leotiomycetes</taxon>
        <taxon>Helotiales</taxon>
        <taxon>Mollisiaceae</taxon>
        <taxon>Phialocephala</taxon>
        <taxon>Phialocephala fortinii species complex</taxon>
    </lineage>
</organism>
<feature type="domain" description="BTB" evidence="2">
    <location>
        <begin position="47"/>
        <end position="115"/>
    </location>
</feature>
<gene>
    <name evidence="3" type="ORF">PAC_01056</name>
</gene>
<keyword evidence="4" id="KW-1185">Reference proteome</keyword>
<dbReference type="PANTHER" id="PTHR47843:SF2">
    <property type="entry name" value="BTB DOMAIN-CONTAINING PROTEIN"/>
    <property type="match status" value="1"/>
</dbReference>
<protein>
    <recommendedName>
        <fullName evidence="2">BTB domain-containing protein</fullName>
    </recommendedName>
</protein>
<dbReference type="Gene3D" id="3.30.710.10">
    <property type="entry name" value="Potassium Channel Kv1.1, Chain A"/>
    <property type="match status" value="1"/>
</dbReference>
<evidence type="ECO:0000313" key="3">
    <source>
        <dbReference type="EMBL" id="CZR51181.1"/>
    </source>
</evidence>
<dbReference type="PROSITE" id="PS50097">
    <property type="entry name" value="BTB"/>
    <property type="match status" value="1"/>
</dbReference>
<dbReference type="AlphaFoldDB" id="A0A1L7WEI5"/>
<dbReference type="InterPro" id="IPR000210">
    <property type="entry name" value="BTB/POZ_dom"/>
</dbReference>
<name>A0A1L7WEI5_9HELO</name>
<dbReference type="Proteomes" id="UP000184330">
    <property type="component" value="Unassembled WGS sequence"/>
</dbReference>